<feature type="domain" description="DUF3347" evidence="2">
    <location>
        <begin position="44"/>
        <end position="121"/>
    </location>
</feature>
<reference evidence="3" key="1">
    <citation type="submission" date="2020-09" db="EMBL/GenBank/DDBJ databases">
        <title>Pelagicoccus enzymogenes sp. nov. with an EPS production, isolated from marine sediment.</title>
        <authorList>
            <person name="Feng X."/>
        </authorList>
    </citation>
    <scope>NUCLEOTIDE SEQUENCE</scope>
    <source>
        <strain evidence="3">NFK12</strain>
    </source>
</reference>
<dbReference type="EMBL" id="JACYFG010000036">
    <property type="protein sequence ID" value="MBD5780613.1"/>
    <property type="molecule type" value="Genomic_DNA"/>
</dbReference>
<organism evidence="3 4">
    <name type="scientific">Pelagicoccus enzymogenes</name>
    <dbReference type="NCBI Taxonomy" id="2773457"/>
    <lineage>
        <taxon>Bacteria</taxon>
        <taxon>Pseudomonadati</taxon>
        <taxon>Verrucomicrobiota</taxon>
        <taxon>Opitutia</taxon>
        <taxon>Puniceicoccales</taxon>
        <taxon>Pelagicoccaceae</taxon>
        <taxon>Pelagicoccus</taxon>
    </lineage>
</organism>
<dbReference type="Proteomes" id="UP000622317">
    <property type="component" value="Unassembled WGS sequence"/>
</dbReference>
<feature type="signal peptide" evidence="1">
    <location>
        <begin position="1"/>
        <end position="22"/>
    </location>
</feature>
<dbReference type="Pfam" id="PF11827">
    <property type="entry name" value="DUF3347"/>
    <property type="match status" value="1"/>
</dbReference>
<evidence type="ECO:0000259" key="2">
    <source>
        <dbReference type="Pfam" id="PF11827"/>
    </source>
</evidence>
<keyword evidence="4" id="KW-1185">Reference proteome</keyword>
<comment type="caution">
    <text evidence="3">The sequence shown here is derived from an EMBL/GenBank/DDBJ whole genome shotgun (WGS) entry which is preliminary data.</text>
</comment>
<gene>
    <name evidence="3" type="ORF">IEN85_14015</name>
</gene>
<dbReference type="AlphaFoldDB" id="A0A927IIC2"/>
<feature type="chain" id="PRO_5037067580" evidence="1">
    <location>
        <begin position="23"/>
        <end position="186"/>
    </location>
</feature>
<evidence type="ECO:0000256" key="1">
    <source>
        <dbReference type="SAM" id="SignalP"/>
    </source>
</evidence>
<name>A0A927IIC2_9BACT</name>
<sequence length="186" mass="19752">MKTLILTLIATTLAVANLQAHCGTCSTSEGAHEHHASCASHQLDPYFAAQAALASDDLAAAKNAAKSMLKTGEEKGCSLEEGACCATELTAATQITEASDIKAARKAFKSWSDTLIAKLDEEGLAEGSAIKMYCPMAFNNMGGAWLQSSKDLRNPYYGSMMLTCGMPQKEYGKGGTQQHSGEHHHH</sequence>
<proteinExistence type="predicted"/>
<dbReference type="RefSeq" id="WP_191617709.1">
    <property type="nucleotide sequence ID" value="NZ_JACYFG010000036.1"/>
</dbReference>
<evidence type="ECO:0000313" key="3">
    <source>
        <dbReference type="EMBL" id="MBD5780613.1"/>
    </source>
</evidence>
<accession>A0A927IIC2</accession>
<keyword evidence="1" id="KW-0732">Signal</keyword>
<evidence type="ECO:0000313" key="4">
    <source>
        <dbReference type="Proteomes" id="UP000622317"/>
    </source>
</evidence>
<dbReference type="InterPro" id="IPR021782">
    <property type="entry name" value="DUF3347"/>
</dbReference>
<protein>
    <submittedName>
        <fullName evidence="3">DUF3347 domain-containing protein</fullName>
    </submittedName>
</protein>